<organism evidence="2 3">
    <name type="scientific">Actinocorallia longicatena</name>
    <dbReference type="NCBI Taxonomy" id="111803"/>
    <lineage>
        <taxon>Bacteria</taxon>
        <taxon>Bacillati</taxon>
        <taxon>Actinomycetota</taxon>
        <taxon>Actinomycetes</taxon>
        <taxon>Streptosporangiales</taxon>
        <taxon>Thermomonosporaceae</taxon>
        <taxon>Actinocorallia</taxon>
    </lineage>
</organism>
<name>A0ABP6PVF0_9ACTN</name>
<evidence type="ECO:0000313" key="2">
    <source>
        <dbReference type="EMBL" id="GAA3192443.1"/>
    </source>
</evidence>
<dbReference type="EMBL" id="BAAAUV010000001">
    <property type="protein sequence ID" value="GAA3192443.1"/>
    <property type="molecule type" value="Genomic_DNA"/>
</dbReference>
<keyword evidence="1" id="KW-1133">Transmembrane helix</keyword>
<evidence type="ECO:0000256" key="1">
    <source>
        <dbReference type="SAM" id="Phobius"/>
    </source>
</evidence>
<dbReference type="Proteomes" id="UP001501237">
    <property type="component" value="Unassembled WGS sequence"/>
</dbReference>
<sequence>MRLSPGISLLVTPAALFSASAAVLRTYLAVLSGCGLSLALWLWRGIHPLRPLAVAGGLIAWSWITLAYRPQSLPDLWCALGAVAAVGGFLRVARDPSDAEAVIGLAGGAALTAVMRPSEALWLGLPLFAALLAAPRWRNRAVPAALAAGLLLGGVQWLAGARPDSHALAWRYPGVSLWWLALPLMAGAAALVGRRARTLAPYLLPALIAMAMATPYFVLFDESG</sequence>
<comment type="caution">
    <text evidence="2">The sequence shown here is derived from an EMBL/GenBank/DDBJ whole genome shotgun (WGS) entry which is preliminary data.</text>
</comment>
<proteinExistence type="predicted"/>
<evidence type="ECO:0008006" key="4">
    <source>
        <dbReference type="Google" id="ProtNLM"/>
    </source>
</evidence>
<protein>
    <recommendedName>
        <fullName evidence="4">Glycosyltransferase RgtA/B/C/D-like domain-containing protein</fullName>
    </recommendedName>
</protein>
<feature type="transmembrane region" description="Helical" evidence="1">
    <location>
        <begin position="199"/>
        <end position="219"/>
    </location>
</feature>
<reference evidence="3" key="1">
    <citation type="journal article" date="2019" name="Int. J. Syst. Evol. Microbiol.">
        <title>The Global Catalogue of Microorganisms (GCM) 10K type strain sequencing project: providing services to taxonomists for standard genome sequencing and annotation.</title>
        <authorList>
            <consortium name="The Broad Institute Genomics Platform"/>
            <consortium name="The Broad Institute Genome Sequencing Center for Infectious Disease"/>
            <person name="Wu L."/>
            <person name="Ma J."/>
        </authorList>
    </citation>
    <scope>NUCLEOTIDE SEQUENCE [LARGE SCALE GENOMIC DNA]</scope>
    <source>
        <strain evidence="3">JCM 9377</strain>
    </source>
</reference>
<feature type="transmembrane region" description="Helical" evidence="1">
    <location>
        <begin position="45"/>
        <end position="64"/>
    </location>
</feature>
<keyword evidence="1" id="KW-0472">Membrane</keyword>
<accession>A0ABP6PVF0</accession>
<keyword evidence="3" id="KW-1185">Reference proteome</keyword>
<keyword evidence="1" id="KW-0812">Transmembrane</keyword>
<gene>
    <name evidence="2" type="ORF">GCM10010468_01260</name>
</gene>
<feature type="transmembrane region" description="Helical" evidence="1">
    <location>
        <begin position="113"/>
        <end position="134"/>
    </location>
</feature>
<feature type="transmembrane region" description="Helical" evidence="1">
    <location>
        <begin position="172"/>
        <end position="192"/>
    </location>
</feature>
<evidence type="ECO:0000313" key="3">
    <source>
        <dbReference type="Proteomes" id="UP001501237"/>
    </source>
</evidence>
<feature type="transmembrane region" description="Helical" evidence="1">
    <location>
        <begin position="141"/>
        <end position="160"/>
    </location>
</feature>
<feature type="transmembrane region" description="Helical" evidence="1">
    <location>
        <begin position="76"/>
        <end position="93"/>
    </location>
</feature>